<evidence type="ECO:0000256" key="4">
    <source>
        <dbReference type="ARBA" id="ARBA00022692"/>
    </source>
</evidence>
<dbReference type="InterPro" id="IPR051907">
    <property type="entry name" value="DoxX-like_oxidoreductase"/>
</dbReference>
<protein>
    <submittedName>
        <fullName evidence="8">DoxX family membrane protein</fullName>
    </submittedName>
</protein>
<dbReference type="Proteomes" id="UP000598971">
    <property type="component" value="Unassembled WGS sequence"/>
</dbReference>
<evidence type="ECO:0000256" key="3">
    <source>
        <dbReference type="ARBA" id="ARBA00022475"/>
    </source>
</evidence>
<evidence type="ECO:0000313" key="8">
    <source>
        <dbReference type="EMBL" id="NNV54481.1"/>
    </source>
</evidence>
<feature type="transmembrane region" description="Helical" evidence="7">
    <location>
        <begin position="12"/>
        <end position="31"/>
    </location>
</feature>
<feature type="transmembrane region" description="Helical" evidence="7">
    <location>
        <begin position="111"/>
        <end position="130"/>
    </location>
</feature>
<feature type="transmembrane region" description="Helical" evidence="7">
    <location>
        <begin position="82"/>
        <end position="99"/>
    </location>
</feature>
<sequence length="135" mass="15361">MKKILSIHYSNGAFNFSMLLLRLSFGLLMLLKHGMDMLMNFSTMQAKFYNFMGIGSRFSLILAIFAEVFCSLFIILGLFTRLACIPLIIFLCVAIFSYYKNSPWGEMELSIIYLTAFITLLFCGPGKISVDGMMR</sequence>
<proteinExistence type="inferred from homology"/>
<evidence type="ECO:0000256" key="7">
    <source>
        <dbReference type="SAM" id="Phobius"/>
    </source>
</evidence>
<evidence type="ECO:0000256" key="6">
    <source>
        <dbReference type="ARBA" id="ARBA00023136"/>
    </source>
</evidence>
<evidence type="ECO:0000256" key="1">
    <source>
        <dbReference type="ARBA" id="ARBA00004651"/>
    </source>
</evidence>
<dbReference type="AlphaFoldDB" id="A0A8J8FEH5"/>
<dbReference type="Pfam" id="PF07681">
    <property type="entry name" value="DoxX"/>
    <property type="match status" value="1"/>
</dbReference>
<evidence type="ECO:0000256" key="5">
    <source>
        <dbReference type="ARBA" id="ARBA00022989"/>
    </source>
</evidence>
<gene>
    <name evidence="8" type="ORF">GD597_03345</name>
</gene>
<name>A0A8J8FEH5_9BACT</name>
<dbReference type="InterPro" id="IPR032808">
    <property type="entry name" value="DoxX"/>
</dbReference>
<evidence type="ECO:0000313" key="9">
    <source>
        <dbReference type="Proteomes" id="UP000598971"/>
    </source>
</evidence>
<keyword evidence="9" id="KW-1185">Reference proteome</keyword>
<evidence type="ECO:0000256" key="2">
    <source>
        <dbReference type="ARBA" id="ARBA00006679"/>
    </source>
</evidence>
<feature type="transmembrane region" description="Helical" evidence="7">
    <location>
        <begin position="51"/>
        <end position="75"/>
    </location>
</feature>
<keyword evidence="6 7" id="KW-0472">Membrane</keyword>
<accession>A0A8J8FEH5</accession>
<dbReference type="PANTHER" id="PTHR33452:SF1">
    <property type="entry name" value="INNER MEMBRANE PROTEIN YPHA-RELATED"/>
    <property type="match status" value="1"/>
</dbReference>
<keyword evidence="5 7" id="KW-1133">Transmembrane helix</keyword>
<dbReference type="EMBL" id="WHPF01000002">
    <property type="protein sequence ID" value="NNV54481.1"/>
    <property type="molecule type" value="Genomic_DNA"/>
</dbReference>
<comment type="similarity">
    <text evidence="2">Belongs to the DoxX family.</text>
</comment>
<dbReference type="PANTHER" id="PTHR33452">
    <property type="entry name" value="OXIDOREDUCTASE CATD-RELATED"/>
    <property type="match status" value="1"/>
</dbReference>
<keyword evidence="3" id="KW-1003">Cell membrane</keyword>
<organism evidence="8 9">
    <name type="scientific">Limnovirga soli</name>
    <dbReference type="NCBI Taxonomy" id="2656915"/>
    <lineage>
        <taxon>Bacteria</taxon>
        <taxon>Pseudomonadati</taxon>
        <taxon>Bacteroidota</taxon>
        <taxon>Chitinophagia</taxon>
        <taxon>Chitinophagales</taxon>
        <taxon>Chitinophagaceae</taxon>
        <taxon>Limnovirga</taxon>
    </lineage>
</organism>
<reference evidence="8" key="1">
    <citation type="submission" date="2019-10" db="EMBL/GenBank/DDBJ databases">
        <title>Draft genome sequence of Panacibacter sp. KCS-6.</title>
        <authorList>
            <person name="Yim K.J."/>
        </authorList>
    </citation>
    <scope>NUCLEOTIDE SEQUENCE</scope>
    <source>
        <strain evidence="8">KCS-6</strain>
    </source>
</reference>
<dbReference type="RefSeq" id="WP_171606401.1">
    <property type="nucleotide sequence ID" value="NZ_WHPF01000002.1"/>
</dbReference>
<keyword evidence="4 7" id="KW-0812">Transmembrane</keyword>
<comment type="subcellular location">
    <subcellularLocation>
        <location evidence="1">Cell membrane</location>
        <topology evidence="1">Multi-pass membrane protein</topology>
    </subcellularLocation>
</comment>
<dbReference type="GO" id="GO:0005886">
    <property type="term" value="C:plasma membrane"/>
    <property type="evidence" value="ECO:0007669"/>
    <property type="project" value="UniProtKB-SubCell"/>
</dbReference>
<comment type="caution">
    <text evidence="8">The sequence shown here is derived from an EMBL/GenBank/DDBJ whole genome shotgun (WGS) entry which is preliminary data.</text>
</comment>